<evidence type="ECO:0000256" key="8">
    <source>
        <dbReference type="ARBA" id="ARBA00022840"/>
    </source>
</evidence>
<evidence type="ECO:0000256" key="3">
    <source>
        <dbReference type="ARBA" id="ARBA00011738"/>
    </source>
</evidence>
<evidence type="ECO:0000256" key="4">
    <source>
        <dbReference type="ARBA" id="ARBA00013166"/>
    </source>
</evidence>
<dbReference type="Gene3D" id="3.30.930.10">
    <property type="entry name" value="Bira Bifunctional Protein, Domain 2"/>
    <property type="match status" value="1"/>
</dbReference>
<evidence type="ECO:0000256" key="9">
    <source>
        <dbReference type="ARBA" id="ARBA00022917"/>
    </source>
</evidence>
<organism evidence="15 16">
    <name type="scientific">Hamiltosporidium magnivora</name>
    <dbReference type="NCBI Taxonomy" id="148818"/>
    <lineage>
        <taxon>Eukaryota</taxon>
        <taxon>Fungi</taxon>
        <taxon>Fungi incertae sedis</taxon>
        <taxon>Microsporidia</taxon>
        <taxon>Dubosqiidae</taxon>
        <taxon>Hamiltosporidium</taxon>
    </lineage>
</organism>
<keyword evidence="9" id="KW-0648">Protein biosynthesis</keyword>
<evidence type="ECO:0000256" key="7">
    <source>
        <dbReference type="ARBA" id="ARBA00022741"/>
    </source>
</evidence>
<comment type="similarity">
    <text evidence="2">Belongs to the class-II aminoacyl-tRNA synthetase family.</text>
</comment>
<gene>
    <name evidence="15" type="ORF">CWI39_2408p0010</name>
</gene>
<dbReference type="NCBIfam" id="TIGR00499">
    <property type="entry name" value="lysS_bact"/>
    <property type="match status" value="1"/>
</dbReference>
<dbReference type="GO" id="GO:0005829">
    <property type="term" value="C:cytosol"/>
    <property type="evidence" value="ECO:0007669"/>
    <property type="project" value="TreeGrafter"/>
</dbReference>
<keyword evidence="10" id="KW-0030">Aminoacyl-tRNA synthetase</keyword>
<keyword evidence="6 15" id="KW-0436">Ligase</keyword>
<evidence type="ECO:0000256" key="10">
    <source>
        <dbReference type="ARBA" id="ARBA00023146"/>
    </source>
</evidence>
<dbReference type="SUPFAM" id="SSF55681">
    <property type="entry name" value="Class II aaRS and biotin synthetases"/>
    <property type="match status" value="1"/>
</dbReference>
<evidence type="ECO:0000256" key="13">
    <source>
        <dbReference type="ARBA" id="ARBA00067316"/>
    </source>
</evidence>
<name>A0A4Q9KVB1_9MICR</name>
<dbReference type="NCBIfam" id="NF001756">
    <property type="entry name" value="PRK00484.1"/>
    <property type="match status" value="1"/>
</dbReference>
<dbReference type="FunFam" id="3.30.930.10:FF:000238">
    <property type="entry name" value="Lysine--tRNA ligase"/>
    <property type="match status" value="1"/>
</dbReference>
<protein>
    <recommendedName>
        <fullName evidence="13">Probable lysine--tRNA ligase, cytoplasmic</fullName>
        <ecNumber evidence="4">6.1.1.6</ecNumber>
    </recommendedName>
    <alternativeName>
        <fullName evidence="11">Lysyl-tRNA synthetase</fullName>
    </alternativeName>
</protein>
<dbReference type="InterPro" id="IPR044136">
    <property type="entry name" value="Lys-tRNA-ligase_II_N"/>
</dbReference>
<dbReference type="HAMAP" id="MF_00252">
    <property type="entry name" value="Lys_tRNA_synth_class2"/>
    <property type="match status" value="1"/>
</dbReference>
<keyword evidence="8" id="KW-0067">ATP-binding</keyword>
<dbReference type="Gene3D" id="2.40.50.140">
    <property type="entry name" value="Nucleic acid-binding proteins"/>
    <property type="match status" value="1"/>
</dbReference>
<dbReference type="AlphaFoldDB" id="A0A4Q9KVB1"/>
<dbReference type="GO" id="GO:0006430">
    <property type="term" value="P:lysyl-tRNA aminoacylation"/>
    <property type="evidence" value="ECO:0007669"/>
    <property type="project" value="InterPro"/>
</dbReference>
<dbReference type="VEuPathDB" id="MicrosporidiaDB:CWI39_2408p0010"/>
<dbReference type="FunFam" id="2.40.50.140:FF:000050">
    <property type="entry name" value="Lysine--tRNA ligase"/>
    <property type="match status" value="1"/>
</dbReference>
<dbReference type="Proteomes" id="UP000293045">
    <property type="component" value="Unassembled WGS sequence"/>
</dbReference>
<dbReference type="PRINTS" id="PR00982">
    <property type="entry name" value="TRNASYNTHLYS"/>
</dbReference>
<dbReference type="EMBL" id="PIXR01002408">
    <property type="protein sequence ID" value="TBT98494.1"/>
    <property type="molecule type" value="Genomic_DNA"/>
</dbReference>
<dbReference type="GO" id="GO:0004824">
    <property type="term" value="F:lysine-tRNA ligase activity"/>
    <property type="evidence" value="ECO:0007669"/>
    <property type="project" value="UniProtKB-EC"/>
</dbReference>
<evidence type="ECO:0000256" key="11">
    <source>
        <dbReference type="ARBA" id="ARBA00030563"/>
    </source>
</evidence>
<dbReference type="PROSITE" id="PS50862">
    <property type="entry name" value="AA_TRNA_LIGASE_II"/>
    <property type="match status" value="1"/>
</dbReference>
<dbReference type="InterPro" id="IPR006195">
    <property type="entry name" value="aa-tRNA-synth_II"/>
</dbReference>
<dbReference type="Pfam" id="PF00152">
    <property type="entry name" value="tRNA-synt_2"/>
    <property type="match status" value="1"/>
</dbReference>
<dbReference type="InterPro" id="IPR045864">
    <property type="entry name" value="aa-tRNA-synth_II/BPL/LPL"/>
</dbReference>
<comment type="caution">
    <text evidence="15">The sequence shown here is derived from an EMBL/GenBank/DDBJ whole genome shotgun (WGS) entry which is preliminary data.</text>
</comment>
<dbReference type="CDD" id="cd00775">
    <property type="entry name" value="LysRS_core"/>
    <property type="match status" value="1"/>
</dbReference>
<keyword evidence="5" id="KW-0963">Cytoplasm</keyword>
<comment type="catalytic activity">
    <reaction evidence="12">
        <text>tRNA(Lys) + L-lysine + ATP = L-lysyl-tRNA(Lys) + AMP + diphosphate</text>
        <dbReference type="Rhea" id="RHEA:20792"/>
        <dbReference type="Rhea" id="RHEA-COMP:9696"/>
        <dbReference type="Rhea" id="RHEA-COMP:9697"/>
        <dbReference type="ChEBI" id="CHEBI:30616"/>
        <dbReference type="ChEBI" id="CHEBI:32551"/>
        <dbReference type="ChEBI" id="CHEBI:33019"/>
        <dbReference type="ChEBI" id="CHEBI:78442"/>
        <dbReference type="ChEBI" id="CHEBI:78529"/>
        <dbReference type="ChEBI" id="CHEBI:456215"/>
        <dbReference type="EC" id="6.1.1.6"/>
    </reaction>
</comment>
<dbReference type="GO" id="GO:0000049">
    <property type="term" value="F:tRNA binding"/>
    <property type="evidence" value="ECO:0007669"/>
    <property type="project" value="TreeGrafter"/>
</dbReference>
<evidence type="ECO:0000256" key="12">
    <source>
        <dbReference type="ARBA" id="ARBA00048573"/>
    </source>
</evidence>
<evidence type="ECO:0000256" key="1">
    <source>
        <dbReference type="ARBA" id="ARBA00004496"/>
    </source>
</evidence>
<feature type="domain" description="Aminoacyl-transfer RNA synthetases class-II family profile" evidence="14">
    <location>
        <begin position="179"/>
        <end position="507"/>
    </location>
</feature>
<comment type="subunit">
    <text evidence="3">Homodimer.</text>
</comment>
<dbReference type="VEuPathDB" id="MicrosporidiaDB:CWI36_0991p0010"/>
<dbReference type="PIRSF" id="PIRSF039101">
    <property type="entry name" value="LysRS2"/>
    <property type="match status" value="1"/>
</dbReference>
<dbReference type="GO" id="GO:0005524">
    <property type="term" value="F:ATP binding"/>
    <property type="evidence" value="ECO:0007669"/>
    <property type="project" value="UniProtKB-KW"/>
</dbReference>
<sequence>MTENIQTPNTSTDEYYIKRSEKIKNDLENGINVYPHKFNVKNDIKSIISIYSDIEKGKTVEDEVCSSGRIMVIRNFGKTSFIKLMCDGLNIQLVVRIENKEDKINGVVKNLKRGDIIGYFGNPGRTSTGELSVFVSDIILLSPCLRTIPTEHFGIKDPELIYRKRHLDLLLNEESRKRFFIRSKVINFIRRYLDAKDFLEVETPMMNAIPGGAAAKPFVTYHNDLKAQLYMRISPELYLKTLVVGGIDRVYELGKQYRNEGVDLTHNPEFTSVEFYMAYADYEDLMDMTEELLNSMVKEIVGAESFSYHPLKRENRPDPVTLDFKKPFKRIYMLEELNKKLNLNLSGENLESKETLEILIGVCERENIRVGEPLTLTRILDKLCGVYLEPECVNPTFIIGHPRAMSPLAKKHRSIEGLTERFELFINCKEVVNAYTELNDPMDQRNRFVQQSVDKAAGDEEAMIMDEDFCQALEYGLPPTGGWGMGIDRLIMFLTNAANIRDVILFPAMKSESD</sequence>
<comment type="subcellular location">
    <subcellularLocation>
        <location evidence="1">Cytoplasm</location>
    </subcellularLocation>
</comment>
<accession>A0A4Q9KVB1</accession>
<evidence type="ECO:0000313" key="16">
    <source>
        <dbReference type="Proteomes" id="UP000293045"/>
    </source>
</evidence>
<keyword evidence="7" id="KW-0547">Nucleotide-binding</keyword>
<dbReference type="EC" id="6.1.1.6" evidence="4"/>
<dbReference type="InterPro" id="IPR004364">
    <property type="entry name" value="Aa-tRNA-synt_II"/>
</dbReference>
<reference evidence="15 16" key="1">
    <citation type="submission" date="2017-12" db="EMBL/GenBank/DDBJ databases">
        <authorList>
            <person name="Pombert J.-F."/>
            <person name="Haag K.L."/>
            <person name="Ebert D."/>
        </authorList>
    </citation>
    <scope>NUCLEOTIDE SEQUENCE [LARGE SCALE GENOMIC DNA]</scope>
    <source>
        <strain evidence="15">IL-BN-2</strain>
    </source>
</reference>
<dbReference type="PANTHER" id="PTHR42918:SF9">
    <property type="entry name" value="LYSINE--TRNA LIGASE"/>
    <property type="match status" value="1"/>
</dbReference>
<dbReference type="PANTHER" id="PTHR42918">
    <property type="entry name" value="LYSYL-TRNA SYNTHETASE"/>
    <property type="match status" value="1"/>
</dbReference>
<evidence type="ECO:0000313" key="15">
    <source>
        <dbReference type="EMBL" id="TBT98494.1"/>
    </source>
</evidence>
<dbReference type="SUPFAM" id="SSF50249">
    <property type="entry name" value="Nucleic acid-binding proteins"/>
    <property type="match status" value="1"/>
</dbReference>
<dbReference type="InterPro" id="IPR034762">
    <property type="entry name" value="Lys-tRNA-ligase_II_bac/euk"/>
</dbReference>
<dbReference type="InterPro" id="IPR002313">
    <property type="entry name" value="Lys-tRNA-ligase_II"/>
</dbReference>
<evidence type="ECO:0000256" key="6">
    <source>
        <dbReference type="ARBA" id="ARBA00022598"/>
    </source>
</evidence>
<dbReference type="InterPro" id="IPR018149">
    <property type="entry name" value="Lys-tRNA-synth_II_C"/>
</dbReference>
<evidence type="ECO:0000259" key="14">
    <source>
        <dbReference type="PROSITE" id="PS50862"/>
    </source>
</evidence>
<dbReference type="CDD" id="cd04322">
    <property type="entry name" value="LysRS_N"/>
    <property type="match status" value="1"/>
</dbReference>
<evidence type="ECO:0000256" key="2">
    <source>
        <dbReference type="ARBA" id="ARBA00008226"/>
    </source>
</evidence>
<dbReference type="InterPro" id="IPR012340">
    <property type="entry name" value="NA-bd_OB-fold"/>
</dbReference>
<proteinExistence type="inferred from homology"/>
<evidence type="ECO:0000256" key="5">
    <source>
        <dbReference type="ARBA" id="ARBA00022490"/>
    </source>
</evidence>